<protein>
    <submittedName>
        <fullName evidence="2">Uncharacterized protein</fullName>
    </submittedName>
</protein>
<proteinExistence type="predicted"/>
<organism evidence="2">
    <name type="scientific">Fusarium oxysporum f. sp. vasinfectum 25433</name>
    <dbReference type="NCBI Taxonomy" id="1089449"/>
    <lineage>
        <taxon>Eukaryota</taxon>
        <taxon>Fungi</taxon>
        <taxon>Dikarya</taxon>
        <taxon>Ascomycota</taxon>
        <taxon>Pezizomycotina</taxon>
        <taxon>Sordariomycetes</taxon>
        <taxon>Hypocreomycetidae</taxon>
        <taxon>Hypocreales</taxon>
        <taxon>Nectriaceae</taxon>
        <taxon>Fusarium</taxon>
        <taxon>Fusarium oxysporum species complex</taxon>
    </lineage>
</organism>
<feature type="compositionally biased region" description="Basic and acidic residues" evidence="1">
    <location>
        <begin position="1"/>
        <end position="10"/>
    </location>
</feature>
<sequence length="77" mass="8365">MIHKDGRCKNTDFSVHALPPTSPWTRFQKEPDDTQTRKLNRIAVPSQAITGLPNLEKVAARAGLDVIVDAEAGEAGL</sequence>
<name>X0LD42_FUSOX</name>
<dbReference type="Proteomes" id="UP000030701">
    <property type="component" value="Unassembled WGS sequence"/>
</dbReference>
<evidence type="ECO:0000256" key="1">
    <source>
        <dbReference type="SAM" id="MobiDB-lite"/>
    </source>
</evidence>
<dbReference type="HOGENOM" id="CLU_2638149_0_0_1"/>
<dbReference type="EMBL" id="JH657938">
    <property type="protein sequence ID" value="EXM23819.1"/>
    <property type="molecule type" value="Genomic_DNA"/>
</dbReference>
<gene>
    <name evidence="2" type="ORF">FOTG_08786</name>
</gene>
<accession>X0LD42</accession>
<dbReference type="AlphaFoldDB" id="X0LD42"/>
<reference evidence="2" key="2">
    <citation type="submission" date="2012-05" db="EMBL/GenBank/DDBJ databases">
        <title>The Genome Annotation of Fusarium oxysporum Cotton.</title>
        <authorList>
            <consortium name="The Broad Institute Genomics Platform"/>
            <person name="Ma L.-J."/>
            <person name="Corby-Kistler H."/>
            <person name="Broz K."/>
            <person name="Gale L.R."/>
            <person name="Jonkers W."/>
            <person name="O'Donnell K."/>
            <person name="Ploetz R."/>
            <person name="Steinberg C."/>
            <person name="Schwartz D.C."/>
            <person name="VanEtten H."/>
            <person name="Zhou S."/>
            <person name="Young S.K."/>
            <person name="Zeng Q."/>
            <person name="Gargeya S."/>
            <person name="Fitzgerald M."/>
            <person name="Abouelleil A."/>
            <person name="Alvarado L."/>
            <person name="Chapman S.B."/>
            <person name="Gainer-Dewar J."/>
            <person name="Goldberg J."/>
            <person name="Griggs A."/>
            <person name="Gujja S."/>
            <person name="Hansen M."/>
            <person name="Howarth C."/>
            <person name="Imamovic A."/>
            <person name="Ireland A."/>
            <person name="Larimer J."/>
            <person name="McCowan C."/>
            <person name="Murphy C."/>
            <person name="Pearson M."/>
            <person name="Poon T.W."/>
            <person name="Priest M."/>
            <person name="Roberts A."/>
            <person name="Saif S."/>
            <person name="Shea T."/>
            <person name="Sykes S."/>
            <person name="Wortman J."/>
            <person name="Nusbaum C."/>
            <person name="Birren B."/>
        </authorList>
    </citation>
    <scope>NUCLEOTIDE SEQUENCE</scope>
    <source>
        <strain evidence="2">25433</strain>
    </source>
</reference>
<reference evidence="2" key="1">
    <citation type="submission" date="2011-11" db="EMBL/GenBank/DDBJ databases">
        <title>The Genome Sequence of Fusarium oxysporum Cotton.</title>
        <authorList>
            <consortium name="The Broad Institute Genome Sequencing Platform"/>
            <person name="Ma L.-J."/>
            <person name="Gale L.R."/>
            <person name="Schwartz D.C."/>
            <person name="Zhou S."/>
            <person name="Corby-Kistler H."/>
            <person name="Young S.K."/>
            <person name="Zeng Q."/>
            <person name="Gargeya S."/>
            <person name="Fitzgerald M."/>
            <person name="Haas B."/>
            <person name="Abouelleil A."/>
            <person name="Alvarado L."/>
            <person name="Arachchi H.M."/>
            <person name="Berlin A."/>
            <person name="Brown A."/>
            <person name="Chapman S.B."/>
            <person name="Chen Z."/>
            <person name="Dunbar C."/>
            <person name="Freedman E."/>
            <person name="Gearin G."/>
            <person name="Goldberg J."/>
            <person name="Griggs A."/>
            <person name="Gujja S."/>
            <person name="Heiman D."/>
            <person name="Howarth C."/>
            <person name="Larson L."/>
            <person name="Lui A."/>
            <person name="MacDonald P.J.P."/>
            <person name="Montmayeur A."/>
            <person name="Murphy C."/>
            <person name="Neiman D."/>
            <person name="Pearson M."/>
            <person name="Priest M."/>
            <person name="Roberts A."/>
            <person name="Saif S."/>
            <person name="Shea T."/>
            <person name="Shenoy N."/>
            <person name="Sisk P."/>
            <person name="Stolte C."/>
            <person name="Sykes S."/>
            <person name="Wortman J."/>
            <person name="Nusbaum C."/>
            <person name="Birren B."/>
        </authorList>
    </citation>
    <scope>NUCLEOTIDE SEQUENCE [LARGE SCALE GENOMIC DNA]</scope>
    <source>
        <strain evidence="2">25433</strain>
    </source>
</reference>
<feature type="region of interest" description="Disordered" evidence="1">
    <location>
        <begin position="1"/>
        <end position="34"/>
    </location>
</feature>
<evidence type="ECO:0000313" key="2">
    <source>
        <dbReference type="EMBL" id="EXM23819.1"/>
    </source>
</evidence>